<dbReference type="GO" id="GO:0016758">
    <property type="term" value="F:hexosyltransferase activity"/>
    <property type="evidence" value="ECO:0007669"/>
    <property type="project" value="InterPro"/>
</dbReference>
<evidence type="ECO:0000313" key="3">
    <source>
        <dbReference type="Proteomes" id="UP000006228"/>
    </source>
</evidence>
<dbReference type="EMBL" id="AEVT01000083">
    <property type="protein sequence ID" value="EGA69482.1"/>
    <property type="molecule type" value="Genomic_DNA"/>
</dbReference>
<dbReference type="Proteomes" id="UP000006228">
    <property type="component" value="Unassembled WGS sequence"/>
</dbReference>
<accession>E8M9C6</accession>
<organism evidence="2 3">
    <name type="scientific">Vibrio sinaloensis DSM 21326</name>
    <dbReference type="NCBI Taxonomy" id="945550"/>
    <lineage>
        <taxon>Bacteria</taxon>
        <taxon>Pseudomonadati</taxon>
        <taxon>Pseudomonadota</taxon>
        <taxon>Gammaproteobacteria</taxon>
        <taxon>Vibrionales</taxon>
        <taxon>Vibrionaceae</taxon>
        <taxon>Vibrio</taxon>
        <taxon>Vibrio oreintalis group</taxon>
    </lineage>
</organism>
<dbReference type="Pfam" id="PF04101">
    <property type="entry name" value="Glyco_tran_28_C"/>
    <property type="match status" value="1"/>
</dbReference>
<dbReference type="Gene3D" id="3.40.50.2000">
    <property type="entry name" value="Glycogen Phosphorylase B"/>
    <property type="match status" value="1"/>
</dbReference>
<dbReference type="eggNOG" id="COG4671">
    <property type="taxonomic scope" value="Bacteria"/>
</dbReference>
<name>E8M9C6_PHOS4</name>
<gene>
    <name evidence="2" type="ORF">VISI1226_09889</name>
</gene>
<sequence length="343" mass="39447">MYHAFRTHPQIDYVKLPCLSRDNRGQYHSRLNCFDSHSLKTLRAKLILSTYQEFQPDLCLIDKKPTGLAGELNEVFTNRSLCSLSVNLLLLRDILDAPEKTSTIWEKRHYQRVIEEHYDEVLVVGEQTVFDVAKEYRFSNPVTLKTSYCGYLARKTEANGRCHSQDRRRILVSAGGGDDGAALFNLYLDSLENDNFPHNVTHHFVFGPEMGDHDVEQLISRAQEHPHITWQRFSDNFIELVQSADLVLSMAGYNTVCELMSIKARAILVPRFTPVEEQLIRAQRLSTLTAMDYLSPSQHSAQMLAEKVRQQLNTPKPYDGYDKINLRGMEVIEDKILSYLVNH</sequence>
<dbReference type="PANTHER" id="PTHR21015">
    <property type="entry name" value="UDP-N-ACETYLGLUCOSAMINE--N-ACETYLMURAMYL-(PENTAPEPTIDE) PYROPHOSPHORYL-UNDECAPRENOL N-ACETYLGLUCOSAMINE TRANSFERASE 1"/>
    <property type="match status" value="1"/>
</dbReference>
<dbReference type="PANTHER" id="PTHR21015:SF28">
    <property type="entry name" value="SLL1722 PROTEIN"/>
    <property type="match status" value="1"/>
</dbReference>
<reference evidence="2 3" key="1">
    <citation type="journal article" date="2012" name="Int. J. Syst. Evol. Microbiol.">
        <title>Vibrio caribbeanicus sp. nov., isolated from the marine sponge Scleritoderma cyanea.</title>
        <authorList>
            <person name="Hoffmann M."/>
            <person name="Monday S.R."/>
            <person name="Allard M.W."/>
            <person name="Strain E.A."/>
            <person name="Whittaker P."/>
            <person name="Naum M."/>
            <person name="McCarthy P.J."/>
            <person name="Lopez J.V."/>
            <person name="Fischer M."/>
            <person name="Brown E.W."/>
        </authorList>
    </citation>
    <scope>NUCLEOTIDE SEQUENCE [LARGE SCALE GENOMIC DNA]</scope>
    <source>
        <strain evidence="3">DSMZ 21326</strain>
    </source>
</reference>
<comment type="caution">
    <text evidence="2">The sequence shown here is derived from an EMBL/GenBank/DDBJ whole genome shotgun (WGS) entry which is preliminary data.</text>
</comment>
<evidence type="ECO:0000259" key="1">
    <source>
        <dbReference type="Pfam" id="PF04101"/>
    </source>
</evidence>
<feature type="domain" description="Glycosyl transferase family 28 C-terminal" evidence="1">
    <location>
        <begin position="204"/>
        <end position="315"/>
    </location>
</feature>
<dbReference type="AlphaFoldDB" id="E8M9C6"/>
<proteinExistence type="predicted"/>
<protein>
    <recommendedName>
        <fullName evidence="1">Glycosyl transferase family 28 C-terminal domain-containing protein</fullName>
    </recommendedName>
</protein>
<dbReference type="InterPro" id="IPR007235">
    <property type="entry name" value="Glyco_trans_28_C"/>
</dbReference>
<evidence type="ECO:0000313" key="2">
    <source>
        <dbReference type="EMBL" id="EGA69482.1"/>
    </source>
</evidence>
<dbReference type="SUPFAM" id="SSF53756">
    <property type="entry name" value="UDP-Glycosyltransferase/glycogen phosphorylase"/>
    <property type="match status" value="1"/>
</dbReference>